<name>A0A7R8WDZ7_9CRUS</name>
<organism evidence="1">
    <name type="scientific">Cyprideis torosa</name>
    <dbReference type="NCBI Taxonomy" id="163714"/>
    <lineage>
        <taxon>Eukaryota</taxon>
        <taxon>Metazoa</taxon>
        <taxon>Ecdysozoa</taxon>
        <taxon>Arthropoda</taxon>
        <taxon>Crustacea</taxon>
        <taxon>Oligostraca</taxon>
        <taxon>Ostracoda</taxon>
        <taxon>Podocopa</taxon>
        <taxon>Podocopida</taxon>
        <taxon>Cytherocopina</taxon>
        <taxon>Cytheroidea</taxon>
        <taxon>Cytherideidae</taxon>
        <taxon>Cyprideis</taxon>
    </lineage>
</organism>
<protein>
    <submittedName>
        <fullName evidence="1">Uncharacterized protein</fullName>
    </submittedName>
</protein>
<sequence length="134" mass="15168">MALCLIVIVSEDPREAVTIERLCDTVDGPLNTEDRAHPSCLRLILSKPKASGASPVALDSHEWTILEPVGYVSPEFVQSVGMNSRKHQLRDSTPPTLASMRIRCQGHEMWNPSQENLLTWILEWYHDHVQLVEK</sequence>
<reference evidence="1" key="1">
    <citation type="submission" date="2020-11" db="EMBL/GenBank/DDBJ databases">
        <authorList>
            <person name="Tran Van P."/>
        </authorList>
    </citation>
    <scope>NUCLEOTIDE SEQUENCE</scope>
</reference>
<accession>A0A7R8WDZ7</accession>
<proteinExistence type="predicted"/>
<evidence type="ECO:0000313" key="1">
    <source>
        <dbReference type="EMBL" id="CAD7227040.1"/>
    </source>
</evidence>
<dbReference type="EMBL" id="OB661009">
    <property type="protein sequence ID" value="CAD7227040.1"/>
    <property type="molecule type" value="Genomic_DNA"/>
</dbReference>
<gene>
    <name evidence="1" type="ORF">CTOB1V02_LOCUS4951</name>
</gene>
<dbReference type="AlphaFoldDB" id="A0A7R8WDZ7"/>